<comment type="similarity">
    <text evidence="1">Belongs to the Pup ligase/Pup deamidase family. Pup deamidase subfamily.</text>
</comment>
<reference evidence="3" key="1">
    <citation type="journal article" date="2019" name="Int. J. Syst. Evol. Microbiol.">
        <title>The Global Catalogue of Microorganisms (GCM) 10K type strain sequencing project: providing services to taxonomists for standard genome sequencing and annotation.</title>
        <authorList>
            <consortium name="The Broad Institute Genomics Platform"/>
            <consortium name="The Broad Institute Genome Sequencing Center for Infectious Disease"/>
            <person name="Wu L."/>
            <person name="Ma J."/>
        </authorList>
    </citation>
    <scope>NUCLEOTIDE SEQUENCE [LARGE SCALE GENOMIC DNA]</scope>
    <source>
        <strain evidence="3">CCUG 43114</strain>
    </source>
</reference>
<dbReference type="PANTHER" id="PTHR42307:SF2">
    <property type="entry name" value="PUP DEAMIDASE_DEPUPYLASE"/>
    <property type="match status" value="1"/>
</dbReference>
<accession>A0ABW0GJM2</accession>
<keyword evidence="3" id="KW-1185">Reference proteome</keyword>
<dbReference type="NCBIfam" id="TIGR03688">
    <property type="entry name" value="depupylase_Dop"/>
    <property type="match status" value="1"/>
</dbReference>
<sequence>MGIETEYGILAPGRPDQNPMVLSSQVVNAFATRPGSRVGRARWDYEDEAPLRDARGHDMSRAAAHPSQLTDVAASHGGAMPDLEDPATANVVLTNGARLYVDHAHPEYSSPEVTGPRAAVVWDKAGERVMQEAATRVGSTPGLGEVRLYKNNTDSKGASYGCHENYLVQRATPFADLVSGLVPFFVTRQVVTGAGRVSIGPDGSVPGYQISQRADFIEVEVGLETTLKRPIVNTRDEPHASADRYRRLHVILGDANLFETATFLKLGTTALVLDMVEAGTLPADLHLASPVRALHDISHDPTVQAKVRLADGREVTALDVQWAYLEAARAHTAEREPDDATAARETEEVLRRWEDVLTRLGRDPALCHRDVEWVAKLRLLDGFAAREGVTWGHPRLAAIDLQWADVRPDKGLYHRLVARGQVDRLVDDAEVARAVDEAPEDTRAWFRGQCLARYGSAVAAASWDSVIFDVPGRGALQRVPTPEPLRGTREHVGALLDASATARDLVDALTST</sequence>
<organism evidence="2 3">
    <name type="scientific">Aquipuribacter nitratireducens</name>
    <dbReference type="NCBI Taxonomy" id="650104"/>
    <lineage>
        <taxon>Bacteria</taxon>
        <taxon>Bacillati</taxon>
        <taxon>Actinomycetota</taxon>
        <taxon>Actinomycetes</taxon>
        <taxon>Micrococcales</taxon>
        <taxon>Intrasporangiaceae</taxon>
        <taxon>Aquipuribacter</taxon>
    </lineage>
</organism>
<dbReference type="EMBL" id="JBHSLD010000004">
    <property type="protein sequence ID" value="MFC5379669.1"/>
    <property type="molecule type" value="Genomic_DNA"/>
</dbReference>
<dbReference type="EC" id="3.5.1.119" evidence="2"/>
<dbReference type="GO" id="GO:0016787">
    <property type="term" value="F:hydrolase activity"/>
    <property type="evidence" value="ECO:0007669"/>
    <property type="project" value="UniProtKB-KW"/>
</dbReference>
<dbReference type="PANTHER" id="PTHR42307">
    <property type="entry name" value="PUP DEAMIDASE/DEPUPYLASE"/>
    <property type="match status" value="1"/>
</dbReference>
<keyword evidence="2" id="KW-0378">Hydrolase</keyword>
<dbReference type="InterPro" id="IPR004347">
    <property type="entry name" value="Pup_ligase/deamidase"/>
</dbReference>
<dbReference type="RefSeq" id="WP_377002415.1">
    <property type="nucleotide sequence ID" value="NZ_JBBEOG010000003.1"/>
</dbReference>
<dbReference type="Proteomes" id="UP001596122">
    <property type="component" value="Unassembled WGS sequence"/>
</dbReference>
<evidence type="ECO:0000256" key="1">
    <source>
        <dbReference type="ARBA" id="ARBA00009114"/>
    </source>
</evidence>
<name>A0ABW0GJM2_9MICO</name>
<dbReference type="InterPro" id="IPR022366">
    <property type="entry name" value="Pup_deamidase"/>
</dbReference>
<dbReference type="Pfam" id="PF03136">
    <property type="entry name" value="Pup_ligase"/>
    <property type="match status" value="1"/>
</dbReference>
<evidence type="ECO:0000313" key="2">
    <source>
        <dbReference type="EMBL" id="MFC5379669.1"/>
    </source>
</evidence>
<gene>
    <name evidence="2" type="primary">dop</name>
    <name evidence="2" type="ORF">ACFPJ6_02590</name>
</gene>
<dbReference type="PIRSF" id="PIRSF018077">
    <property type="entry name" value="UCP018077"/>
    <property type="match status" value="1"/>
</dbReference>
<comment type="caution">
    <text evidence="2">The sequence shown here is derived from an EMBL/GenBank/DDBJ whole genome shotgun (WGS) entry which is preliminary data.</text>
</comment>
<protein>
    <submittedName>
        <fullName evidence="2">Depupylase/deamidase Dop</fullName>
        <ecNumber evidence="2">3.5.1.119</ecNumber>
    </submittedName>
</protein>
<proteinExistence type="inferred from homology"/>
<evidence type="ECO:0000313" key="3">
    <source>
        <dbReference type="Proteomes" id="UP001596122"/>
    </source>
</evidence>